<dbReference type="Proteomes" id="UP000267535">
    <property type="component" value="Unassembled WGS sequence"/>
</dbReference>
<proteinExistence type="predicted"/>
<organism evidence="1 2">
    <name type="scientific">Amphritea balenae</name>
    <dbReference type="NCBI Taxonomy" id="452629"/>
    <lineage>
        <taxon>Bacteria</taxon>
        <taxon>Pseudomonadati</taxon>
        <taxon>Pseudomonadota</taxon>
        <taxon>Gammaproteobacteria</taxon>
        <taxon>Oceanospirillales</taxon>
        <taxon>Oceanospirillaceae</taxon>
        <taxon>Amphritea</taxon>
    </lineage>
</organism>
<accession>A0A3P1SN76</accession>
<dbReference type="RefSeq" id="WP_124926677.1">
    <property type="nucleotide sequence ID" value="NZ_BMOH01000002.1"/>
</dbReference>
<gene>
    <name evidence="1" type="ORF">EHS89_13475</name>
</gene>
<reference evidence="1 2" key="1">
    <citation type="submission" date="2018-11" db="EMBL/GenBank/DDBJ databases">
        <title>The draft genome sequence of Amphritea balenae JAMM 1525T.</title>
        <authorList>
            <person name="Fang Z."/>
            <person name="Zhang Y."/>
            <person name="Han X."/>
        </authorList>
    </citation>
    <scope>NUCLEOTIDE SEQUENCE [LARGE SCALE GENOMIC DNA]</scope>
    <source>
        <strain evidence="1 2">JAMM 1525</strain>
    </source>
</reference>
<dbReference type="AlphaFoldDB" id="A0A3P1SN76"/>
<sequence length="162" mass="18014">MFLAGKLPSGTVSGVSLKIPYQDLGIQNATEYSAVVLLSDVDDFTAQYQVNLSAYNAWFGGGLYNDKIIEWHKGSGLYKVGAKASYPMFWNYFKVAPESSMDLQDSWVASCTEGIKGKVLCDQVIVMGDTQSKLSIKGDYVGDIETFITHYKRHLDSWKQSE</sequence>
<evidence type="ECO:0000313" key="1">
    <source>
        <dbReference type="EMBL" id="RRC98616.1"/>
    </source>
</evidence>
<name>A0A3P1SN76_9GAMM</name>
<dbReference type="EMBL" id="RQXV01000007">
    <property type="protein sequence ID" value="RRC98616.1"/>
    <property type="molecule type" value="Genomic_DNA"/>
</dbReference>
<comment type="caution">
    <text evidence="1">The sequence shown here is derived from an EMBL/GenBank/DDBJ whole genome shotgun (WGS) entry which is preliminary data.</text>
</comment>
<protein>
    <submittedName>
        <fullName evidence="1">Uncharacterized protein</fullName>
    </submittedName>
</protein>
<keyword evidence="2" id="KW-1185">Reference proteome</keyword>
<evidence type="ECO:0000313" key="2">
    <source>
        <dbReference type="Proteomes" id="UP000267535"/>
    </source>
</evidence>
<dbReference type="OrthoDB" id="6399636at2"/>